<evidence type="ECO:0000313" key="1">
    <source>
        <dbReference type="EMBL" id="CAE6420490.1"/>
    </source>
</evidence>
<organism evidence="1 2">
    <name type="scientific">Rhizoctonia solani</name>
    <dbReference type="NCBI Taxonomy" id="456999"/>
    <lineage>
        <taxon>Eukaryota</taxon>
        <taxon>Fungi</taxon>
        <taxon>Dikarya</taxon>
        <taxon>Basidiomycota</taxon>
        <taxon>Agaricomycotina</taxon>
        <taxon>Agaricomycetes</taxon>
        <taxon>Cantharellales</taxon>
        <taxon>Ceratobasidiaceae</taxon>
        <taxon>Rhizoctonia</taxon>
    </lineage>
</organism>
<comment type="caution">
    <text evidence="1">The sequence shown here is derived from an EMBL/GenBank/DDBJ whole genome shotgun (WGS) entry which is preliminary data.</text>
</comment>
<dbReference type="AlphaFoldDB" id="A0A8H2XA14"/>
<dbReference type="EMBL" id="CAJMXA010000191">
    <property type="protein sequence ID" value="CAE6420490.1"/>
    <property type="molecule type" value="Genomic_DNA"/>
</dbReference>
<dbReference type="Proteomes" id="UP000663853">
    <property type="component" value="Unassembled WGS sequence"/>
</dbReference>
<gene>
    <name evidence="1" type="ORF">RDB_LOCUS11550</name>
</gene>
<protein>
    <submittedName>
        <fullName evidence="1">Uncharacterized protein</fullName>
    </submittedName>
</protein>
<name>A0A8H2XA14_9AGAM</name>
<proteinExistence type="predicted"/>
<evidence type="ECO:0000313" key="2">
    <source>
        <dbReference type="Proteomes" id="UP000663853"/>
    </source>
</evidence>
<sequence length="418" mass="47277">MTLTPIPEFDSDSTFLHSEHLFPATDIVHSLLQEIETIVSSSRHYLRVSYTLIERARRLYNEINQRISRVETTGDWDDYEIYTQAIDPLEQILLEVIPAIYDDAVHLTVPVSPEELVESTEKWLINKHTIYECCRRLGAEPEFQGLAALPQDNEAEILQARAEDHRDLFNEVLLEILDKAPQCTQSNLQVLLKYVIGGLQSAWHVCAKDSLKVVNEEWGMISVKCAVVTRGMLLKLTHESPTMAILPNHLRSDGMVWKQVLEMATLVKTSLSSDSIGNIPPSLRLQQQPLAKDDPPLPHPPHIELTQKPPKLLEGAQLHNPSRAMLQRLREPFPDPYTPTHTQRLSRYRTYNPATIQGSPPAFSLPTLGAARTPALRWLPGLRVALAFRNSASLPHAYSVCGRLPLYRFLAFGFRVNS</sequence>
<accession>A0A8H2XA14</accession>
<reference evidence="1" key="1">
    <citation type="submission" date="2021-01" db="EMBL/GenBank/DDBJ databases">
        <authorList>
            <person name="Kaushik A."/>
        </authorList>
    </citation>
    <scope>NUCLEOTIDE SEQUENCE</scope>
    <source>
        <strain evidence="1">AG6-10EEA</strain>
    </source>
</reference>